<gene>
    <name evidence="1" type="ORF">SAMN02745181_3473</name>
</gene>
<dbReference type="InParanoid" id="A0A1M6QQT2"/>
<sequence>MWFKHQKCPDCGKRHPDVPLSFGSNCPWEDYAPAEEFDDLVDLTDDLCVIGDEIFLIRGHIELPIHGQDEPFIFSVWSSLSEQSFAHVTARWNETKRAQDPPYFGWLCTSIPIYPETMHLKLSVQSCAPGLTPLFTVEPTDHPLAIDQHLGISVKRWHKIASQLLKQK</sequence>
<dbReference type="Pfam" id="PF09965">
    <property type="entry name" value="DUF2199"/>
    <property type="match status" value="1"/>
</dbReference>
<dbReference type="InterPro" id="IPR018697">
    <property type="entry name" value="DUF2199"/>
</dbReference>
<organism evidence="1 2">
    <name type="scientific">Rubritalea squalenifaciens DSM 18772</name>
    <dbReference type="NCBI Taxonomy" id="1123071"/>
    <lineage>
        <taxon>Bacteria</taxon>
        <taxon>Pseudomonadati</taxon>
        <taxon>Verrucomicrobiota</taxon>
        <taxon>Verrucomicrobiia</taxon>
        <taxon>Verrucomicrobiales</taxon>
        <taxon>Rubritaleaceae</taxon>
        <taxon>Rubritalea</taxon>
    </lineage>
</organism>
<protein>
    <recommendedName>
        <fullName evidence="3">DUF2199 domain-containing protein</fullName>
    </recommendedName>
</protein>
<dbReference type="AlphaFoldDB" id="A0A1M6QQT2"/>
<name>A0A1M6QQT2_9BACT</name>
<proteinExistence type="predicted"/>
<dbReference type="EMBL" id="FQYR01000006">
    <property type="protein sequence ID" value="SHK22387.1"/>
    <property type="molecule type" value="Genomic_DNA"/>
</dbReference>
<dbReference type="RefSeq" id="WP_143185025.1">
    <property type="nucleotide sequence ID" value="NZ_FQYR01000006.1"/>
</dbReference>
<keyword evidence="2" id="KW-1185">Reference proteome</keyword>
<evidence type="ECO:0000313" key="2">
    <source>
        <dbReference type="Proteomes" id="UP000184510"/>
    </source>
</evidence>
<accession>A0A1M6QQT2</accession>
<dbReference type="Proteomes" id="UP000184510">
    <property type="component" value="Unassembled WGS sequence"/>
</dbReference>
<evidence type="ECO:0000313" key="1">
    <source>
        <dbReference type="EMBL" id="SHK22387.1"/>
    </source>
</evidence>
<dbReference type="OrthoDB" id="4404538at2"/>
<dbReference type="STRING" id="1123071.SAMN02745181_3473"/>
<reference evidence="1 2" key="1">
    <citation type="submission" date="2016-11" db="EMBL/GenBank/DDBJ databases">
        <authorList>
            <person name="Jaros S."/>
            <person name="Januszkiewicz K."/>
            <person name="Wedrychowicz H."/>
        </authorList>
    </citation>
    <scope>NUCLEOTIDE SEQUENCE [LARGE SCALE GENOMIC DNA]</scope>
    <source>
        <strain evidence="1 2">DSM 18772</strain>
    </source>
</reference>
<evidence type="ECO:0008006" key="3">
    <source>
        <dbReference type="Google" id="ProtNLM"/>
    </source>
</evidence>